<protein>
    <submittedName>
        <fullName evidence="2">Uncharacterized protein</fullName>
    </submittedName>
</protein>
<evidence type="ECO:0000256" key="1">
    <source>
        <dbReference type="SAM" id="MobiDB-lite"/>
    </source>
</evidence>
<dbReference type="Proteomes" id="UP001456524">
    <property type="component" value="Unassembled WGS sequence"/>
</dbReference>
<feature type="compositionally biased region" description="Basic and acidic residues" evidence="1">
    <location>
        <begin position="225"/>
        <end position="235"/>
    </location>
</feature>
<keyword evidence="3" id="KW-1185">Reference proteome</keyword>
<comment type="caution">
    <text evidence="2">The sequence shown here is derived from an EMBL/GenBank/DDBJ whole genome shotgun (WGS) entry which is preliminary data.</text>
</comment>
<reference evidence="2 3" key="1">
    <citation type="journal article" date="2022" name="G3 (Bethesda)">
        <title>Enemy or ally: a genomic approach to elucidate the lifestyle of Phyllosticta citrichinaensis.</title>
        <authorList>
            <person name="Buijs V.A."/>
            <person name="Groenewald J.Z."/>
            <person name="Haridas S."/>
            <person name="LaButti K.M."/>
            <person name="Lipzen A."/>
            <person name="Martin F.M."/>
            <person name="Barry K."/>
            <person name="Grigoriev I.V."/>
            <person name="Crous P.W."/>
            <person name="Seidl M.F."/>
        </authorList>
    </citation>
    <scope>NUCLEOTIDE SEQUENCE [LARGE SCALE GENOMIC DNA]</scope>
    <source>
        <strain evidence="2 3">CBS 129764</strain>
    </source>
</reference>
<feature type="region of interest" description="Disordered" evidence="1">
    <location>
        <begin position="125"/>
        <end position="181"/>
    </location>
</feature>
<proteinExistence type="predicted"/>
<evidence type="ECO:0000313" key="3">
    <source>
        <dbReference type="Proteomes" id="UP001456524"/>
    </source>
</evidence>
<feature type="region of interest" description="Disordered" evidence="1">
    <location>
        <begin position="212"/>
        <end position="235"/>
    </location>
</feature>
<organism evidence="2 3">
    <name type="scientific">Phyllosticta citrichinensis</name>
    <dbReference type="NCBI Taxonomy" id="1130410"/>
    <lineage>
        <taxon>Eukaryota</taxon>
        <taxon>Fungi</taxon>
        <taxon>Dikarya</taxon>
        <taxon>Ascomycota</taxon>
        <taxon>Pezizomycotina</taxon>
        <taxon>Dothideomycetes</taxon>
        <taxon>Dothideomycetes incertae sedis</taxon>
        <taxon>Botryosphaeriales</taxon>
        <taxon>Phyllostictaceae</taxon>
        <taxon>Phyllosticta</taxon>
    </lineage>
</organism>
<evidence type="ECO:0000313" key="2">
    <source>
        <dbReference type="EMBL" id="KAK8169727.1"/>
    </source>
</evidence>
<dbReference type="EMBL" id="JBBWUH010000004">
    <property type="protein sequence ID" value="KAK8169727.1"/>
    <property type="molecule type" value="Genomic_DNA"/>
</dbReference>
<feature type="compositionally biased region" description="Polar residues" evidence="1">
    <location>
        <begin position="125"/>
        <end position="138"/>
    </location>
</feature>
<gene>
    <name evidence="2" type="ORF">IWX90DRAFT_188491</name>
</gene>
<name>A0ABR1XWN3_9PEZI</name>
<sequence>MQPFHSASQALLHRRVFTSHHSSLLWFTEQAAIVSGGAIVDCLTGAYLDGQEIGFKLTNKPLNLHSSLFTVQNQTASSDRGALNQRMSHAIRTNRAPLPQISTQPQVLTHEPNAKDFSQSPCNRSAFQHHNAGNQTSRRAFGHSGELEWHRATTTRAGSRRSSLRADTSRIPTPDGGLRPAAWTNRSLSLVQSGIRLRRALIPLTRSMHLAEEPDNLSHSATRPESAERHLSNER</sequence>
<accession>A0ABR1XWN3</accession>